<organism evidence="2">
    <name type="scientific">plant metagenome</name>
    <dbReference type="NCBI Taxonomy" id="1297885"/>
    <lineage>
        <taxon>unclassified sequences</taxon>
        <taxon>metagenomes</taxon>
        <taxon>organismal metagenomes</taxon>
    </lineage>
</organism>
<evidence type="ECO:0000259" key="1">
    <source>
        <dbReference type="Pfam" id="PF00109"/>
    </source>
</evidence>
<dbReference type="InterPro" id="IPR014030">
    <property type="entry name" value="Ketoacyl_synth_N"/>
</dbReference>
<reference evidence="2" key="1">
    <citation type="submission" date="2019-03" db="EMBL/GenBank/DDBJ databases">
        <authorList>
            <person name="Danneels B."/>
        </authorList>
    </citation>
    <scope>NUCLEOTIDE SEQUENCE</scope>
</reference>
<dbReference type="Gene3D" id="3.40.47.10">
    <property type="match status" value="1"/>
</dbReference>
<gene>
    <name evidence="2" type="ORF">ANK1_2041</name>
    <name evidence="3" type="ORF">ANK2_2042</name>
</gene>
<dbReference type="EMBL" id="CAADIA010000004">
    <property type="protein sequence ID" value="VFR23813.1"/>
    <property type="molecule type" value="Genomic_DNA"/>
</dbReference>
<accession>A0A484PD93</accession>
<dbReference type="Pfam" id="PF00109">
    <property type="entry name" value="ketoacyl-synt"/>
    <property type="match status" value="1"/>
</dbReference>
<evidence type="ECO:0000313" key="2">
    <source>
        <dbReference type="EMBL" id="VFR23813.1"/>
    </source>
</evidence>
<dbReference type="SUPFAM" id="SSF53901">
    <property type="entry name" value="Thiolase-like"/>
    <property type="match status" value="1"/>
</dbReference>
<proteinExistence type="predicted"/>
<sequence length="330" mass="33969">MSARPLEGASAAARQRDARPVRALVISHAAANRVQGAEGLDEARLCRERRSKKVGALPLRARMVLHASARCVAPDTPVPADVGVSLGTQFGAIDVAEQALETVAREGFGGVTPSAYATGLPNAVAAIVASVHGLQGPNLTLLGYQSGLDAIIAACRQIRAGNARAMLAGGFDLPSERYAAHLKDTPRYADAGPILPGVGLLWVREADPAEEAASALVMGWASGHLATPLSTLGQDTASDPDVRALIARAVPGEEGAGVQIHALYPGRPGLPDYLAASAPLYLIETVLAAPAPGVHAVLVQGFHPTACLCLVIRKTAGRVAERALPGSEET</sequence>
<evidence type="ECO:0000313" key="3">
    <source>
        <dbReference type="EMBL" id="VFR73794.1"/>
    </source>
</evidence>
<dbReference type="InterPro" id="IPR016039">
    <property type="entry name" value="Thiolase-like"/>
</dbReference>
<name>A0A484PD93_9ZZZZ</name>
<feature type="domain" description="Beta-ketoacyl synthase-like N-terminal" evidence="1">
    <location>
        <begin position="75"/>
        <end position="177"/>
    </location>
</feature>
<protein>
    <recommendedName>
        <fullName evidence="1">Beta-ketoacyl synthase-like N-terminal domain-containing protein</fullName>
    </recommendedName>
</protein>
<dbReference type="EMBL" id="CAADIF010000008">
    <property type="protein sequence ID" value="VFR73794.1"/>
    <property type="molecule type" value="Genomic_DNA"/>
</dbReference>
<dbReference type="AlphaFoldDB" id="A0A484PD93"/>
<dbReference type="GO" id="GO:0016746">
    <property type="term" value="F:acyltransferase activity"/>
    <property type="evidence" value="ECO:0007669"/>
    <property type="project" value="InterPro"/>
</dbReference>